<evidence type="ECO:0000313" key="2">
    <source>
        <dbReference type="Proteomes" id="UP000440004"/>
    </source>
</evidence>
<sequence length="233" mass="26161">MKKYLLLVILGGIIFSLIGCSSPTAGSSTESDVNLESVNEFLNNSGDLGPGSIANKVSIIPFQHIDGPKNESDFYAFVNFEYKARDYIKYQVTYLSCTCRSAAENYWQTAYVELSLPNTNNPDDVVIKYLSYDQDPSEHYLGGFWGDSSPTPAGVTYDIFKDQYIDYFQGKESSYIQTLSTMWDIETSDYTLGEGRSDLTIDTFTGSSVSANNIIRIINSLLDYHSQNEFFHE</sequence>
<gene>
    <name evidence="1" type="ORF">GC105_11895</name>
</gene>
<accession>A0A6A7KBV6</accession>
<comment type="caution">
    <text evidence="1">The sequence shown here is derived from an EMBL/GenBank/DDBJ whole genome shotgun (WGS) entry which is preliminary data.</text>
</comment>
<name>A0A6A7KBV6_9FIRM</name>
<protein>
    <submittedName>
        <fullName evidence="1">Uncharacterized protein</fullName>
    </submittedName>
</protein>
<dbReference type="RefSeq" id="WP_152805062.1">
    <property type="nucleotide sequence ID" value="NZ_WHNX01000019.1"/>
</dbReference>
<keyword evidence="2" id="KW-1185">Reference proteome</keyword>
<organism evidence="1 2">
    <name type="scientific">Alkalibaculum sporogenes</name>
    <dbReference type="NCBI Taxonomy" id="2655001"/>
    <lineage>
        <taxon>Bacteria</taxon>
        <taxon>Bacillati</taxon>
        <taxon>Bacillota</taxon>
        <taxon>Clostridia</taxon>
        <taxon>Eubacteriales</taxon>
        <taxon>Eubacteriaceae</taxon>
        <taxon>Alkalibaculum</taxon>
    </lineage>
</organism>
<evidence type="ECO:0000313" key="1">
    <source>
        <dbReference type="EMBL" id="MPW26493.1"/>
    </source>
</evidence>
<proteinExistence type="predicted"/>
<dbReference type="Proteomes" id="UP000440004">
    <property type="component" value="Unassembled WGS sequence"/>
</dbReference>
<reference evidence="1 2" key="1">
    <citation type="submission" date="2019-10" db="EMBL/GenBank/DDBJ databases">
        <title>Alkalibaculum tamaniensis sp.nov., a new alkaliphilic acetogen, isolated on methoxylated aromatics from a mud volcano.</title>
        <authorList>
            <person name="Khomyakova M.A."/>
            <person name="Merkel A.Y."/>
            <person name="Bonch-Osmolovskaya E.A."/>
            <person name="Slobodkin A.I."/>
        </authorList>
    </citation>
    <scope>NUCLEOTIDE SEQUENCE [LARGE SCALE GENOMIC DNA]</scope>
    <source>
        <strain evidence="1 2">M08DMB</strain>
    </source>
</reference>
<dbReference type="PROSITE" id="PS51257">
    <property type="entry name" value="PROKAR_LIPOPROTEIN"/>
    <property type="match status" value="1"/>
</dbReference>
<dbReference type="EMBL" id="WHNX01000019">
    <property type="protein sequence ID" value="MPW26493.1"/>
    <property type="molecule type" value="Genomic_DNA"/>
</dbReference>
<dbReference type="AlphaFoldDB" id="A0A6A7KBV6"/>